<dbReference type="GO" id="GO:0016491">
    <property type="term" value="F:oxidoreductase activity"/>
    <property type="evidence" value="ECO:0007669"/>
    <property type="project" value="InterPro"/>
</dbReference>
<dbReference type="Gene3D" id="3.40.109.10">
    <property type="entry name" value="NADH Oxidase"/>
    <property type="match status" value="1"/>
</dbReference>
<evidence type="ECO:0000259" key="2">
    <source>
        <dbReference type="Pfam" id="PF00881"/>
    </source>
</evidence>
<gene>
    <name evidence="3" type="ORF">FMM08_21155</name>
</gene>
<accession>A0A5C8Z0U8</accession>
<feature type="domain" description="Nitroreductase" evidence="2">
    <location>
        <begin position="18"/>
        <end position="190"/>
    </location>
</feature>
<evidence type="ECO:0000256" key="1">
    <source>
        <dbReference type="SAM" id="MobiDB-lite"/>
    </source>
</evidence>
<dbReference type="AlphaFoldDB" id="A0A5C8Z0U8"/>
<proteinExistence type="predicted"/>
<dbReference type="OrthoDB" id="3358989at2"/>
<evidence type="ECO:0000313" key="3">
    <source>
        <dbReference type="EMBL" id="TXR51772.1"/>
    </source>
</evidence>
<protein>
    <submittedName>
        <fullName evidence="3">Nitroreductase family protein</fullName>
    </submittedName>
</protein>
<comment type="caution">
    <text evidence="3">The sequence shown here is derived from an EMBL/GenBank/DDBJ whole genome shotgun (WGS) entry which is preliminary data.</text>
</comment>
<reference evidence="3 4" key="1">
    <citation type="submission" date="2019-07" db="EMBL/GenBank/DDBJ databases">
        <title>Quadrisphaera sp. strain DD2A genome sequencing and assembly.</title>
        <authorList>
            <person name="Kim I."/>
        </authorList>
    </citation>
    <scope>NUCLEOTIDE SEQUENCE [LARGE SCALE GENOMIC DNA]</scope>
    <source>
        <strain evidence="3 4">DD2A</strain>
    </source>
</reference>
<dbReference type="InterPro" id="IPR000415">
    <property type="entry name" value="Nitroreductase-like"/>
</dbReference>
<dbReference type="InterPro" id="IPR050627">
    <property type="entry name" value="Nitroreductase/BluB"/>
</dbReference>
<dbReference type="PANTHER" id="PTHR23026">
    <property type="entry name" value="NADPH NITROREDUCTASE"/>
    <property type="match status" value="1"/>
</dbReference>
<dbReference type="InterPro" id="IPR029479">
    <property type="entry name" value="Nitroreductase"/>
</dbReference>
<dbReference type="EMBL" id="VKAC01000017">
    <property type="protein sequence ID" value="TXR51772.1"/>
    <property type="molecule type" value="Genomic_DNA"/>
</dbReference>
<dbReference type="SUPFAM" id="SSF55469">
    <property type="entry name" value="FMN-dependent nitroreductase-like"/>
    <property type="match status" value="1"/>
</dbReference>
<keyword evidence="4" id="KW-1185">Reference proteome</keyword>
<dbReference type="Pfam" id="PF00881">
    <property type="entry name" value="Nitroreductase"/>
    <property type="match status" value="1"/>
</dbReference>
<dbReference type="Proteomes" id="UP000321234">
    <property type="component" value="Unassembled WGS sequence"/>
</dbReference>
<feature type="region of interest" description="Disordered" evidence="1">
    <location>
        <begin position="190"/>
        <end position="233"/>
    </location>
</feature>
<sequence>MDAPAGGRVGCVELDEVLRRRRAVRRFTDEPVDRRVLDAVVAAGVSGPTAGGSQGRSLLVVTTSGDRDRFWRATSDDVDAPDAWLTGVMTAPAVVVCLSDPSAYVERYARPDKQRARPDLGPDPSDASAWPVPWWDVDAGASGLLVLLAAVDAGLGGCLVGVPPRRWPRVREAFGVPDPQRLTAAVVLGHPAPDPPRSRRRPPVGAVVHDGAHGRPWVPGAPQAPGSPGSGRA</sequence>
<organism evidence="3 4">
    <name type="scientific">Quadrisphaera setariae</name>
    <dbReference type="NCBI Taxonomy" id="2593304"/>
    <lineage>
        <taxon>Bacteria</taxon>
        <taxon>Bacillati</taxon>
        <taxon>Actinomycetota</taxon>
        <taxon>Actinomycetes</taxon>
        <taxon>Kineosporiales</taxon>
        <taxon>Kineosporiaceae</taxon>
        <taxon>Quadrisphaera</taxon>
    </lineage>
</organism>
<dbReference type="CDD" id="cd02062">
    <property type="entry name" value="Nitro_FMN_reductase"/>
    <property type="match status" value="1"/>
</dbReference>
<evidence type="ECO:0000313" key="4">
    <source>
        <dbReference type="Proteomes" id="UP000321234"/>
    </source>
</evidence>
<name>A0A5C8Z0U8_9ACTN</name>
<dbReference type="PANTHER" id="PTHR23026:SF123">
    <property type="entry name" value="NAD(P)H NITROREDUCTASE RV3131-RELATED"/>
    <property type="match status" value="1"/>
</dbReference>